<accession>A0A317Q258</accession>
<dbReference type="RefSeq" id="WP_110076502.1">
    <property type="nucleotide sequence ID" value="NZ_QGTT01000015.1"/>
</dbReference>
<evidence type="ECO:0000313" key="2">
    <source>
        <dbReference type="Proteomes" id="UP000246964"/>
    </source>
</evidence>
<gene>
    <name evidence="1" type="ORF">DET45_11511</name>
</gene>
<proteinExistence type="predicted"/>
<dbReference type="OrthoDB" id="5242130at2"/>
<sequence length="823" mass="89960">MNKATFLLATFIGVGILTGCSSAEDETSSGNSGDGNGELIHASSDSADILFQQPLSLDVLANDSSKRDAELTLVAAGPAPEQQLQGAVAIIDGQLHYTPAADFVGVEEIWYQVSDGTEQVSAKVTLTLLDSLQLSGTVSPANLVTAGSAPVEVSSIIDGRRFSSYADAQGNYQLSIGYLPSTADANDGGMPNELATTEMVEVVASFTADQHAGQTLQLASGLAPISELFQQAVTGKVTLADSAASITGATLNQELLPGLAITPLSTALSMQVKQYYQASDFSSSYTLQQLTTALNNSDITQLSELAGLIYLLCTHPDYPLPPEYSSWYMYFTDSEALTEVLTQAKQHNDFGPALTASLMTAPTIPMDKINHLADTYVRMASSQDEGFDFNGFYYFIDEHQRLTYFPTEGWFADWTSNGWTLRYAGFDVSRTIANFINDHAHQYDPALFDLFVQSVASLDPQTPLEDIDDDRVEIRPVSYQNGHIYAVFEVLSEFKPIPFTYQGVSYELPRLTVNPPTTYIEHGVATAMFTSARTFDISEGSQFVIPGVFWEYNNNEDPLADAGELLYSPLLATFHPQTEFAGSFTRRHLDSGTYQLNADKTILSLQFDDPSVSAVSYQLRYISDDPSLPKVFITETQQLADGTIWQPTVDVYWPAVQNLDSVSALQGKLLFKHIFLVTDEDGNIAPLEQQASFLEVYLLGADNHAPFISVMCVEATDDLTCTKAELVTSDMGDTWQSYQDPELPELQPRVLFNGDCVNGRCGGELWQVVGVSPERQLVAVYLHDESPAGTEEYGPAVRPFGTRVNDSFGLHLFKYVDPAEYGL</sequence>
<dbReference type="Proteomes" id="UP000246964">
    <property type="component" value="Unassembled WGS sequence"/>
</dbReference>
<protein>
    <recommendedName>
        <fullName evidence="3">Cadherin-like domain-containing protein</fullName>
    </recommendedName>
</protein>
<name>A0A317Q258_9GAMM</name>
<reference evidence="1 2" key="1">
    <citation type="submission" date="2018-05" db="EMBL/GenBank/DDBJ databases">
        <title>Freshwater and sediment microbial communities from various areas in North America, analyzing microbe dynamics in response to fracking.</title>
        <authorList>
            <person name="Lamendella R."/>
        </authorList>
    </citation>
    <scope>NUCLEOTIDE SEQUENCE [LARGE SCALE GENOMIC DNA]</scope>
    <source>
        <strain evidence="1 2">125B1</strain>
    </source>
</reference>
<dbReference type="Pfam" id="PF17963">
    <property type="entry name" value="Big_9"/>
    <property type="match status" value="1"/>
</dbReference>
<dbReference type="AlphaFoldDB" id="A0A317Q258"/>
<comment type="caution">
    <text evidence="1">The sequence shown here is derived from an EMBL/GenBank/DDBJ whole genome shotgun (WGS) entry which is preliminary data.</text>
</comment>
<dbReference type="Gene3D" id="2.60.40.2810">
    <property type="match status" value="1"/>
</dbReference>
<dbReference type="EMBL" id="QGTT01000015">
    <property type="protein sequence ID" value="PWW10334.1"/>
    <property type="molecule type" value="Genomic_DNA"/>
</dbReference>
<keyword evidence="2" id="KW-1185">Reference proteome</keyword>
<evidence type="ECO:0000313" key="1">
    <source>
        <dbReference type="EMBL" id="PWW10334.1"/>
    </source>
</evidence>
<dbReference type="PROSITE" id="PS51257">
    <property type="entry name" value="PROKAR_LIPOPROTEIN"/>
    <property type="match status" value="1"/>
</dbReference>
<organism evidence="1 2">
    <name type="scientific">Pseudidiomarina maritima</name>
    <dbReference type="NCBI Taxonomy" id="519453"/>
    <lineage>
        <taxon>Bacteria</taxon>
        <taxon>Pseudomonadati</taxon>
        <taxon>Pseudomonadota</taxon>
        <taxon>Gammaproteobacteria</taxon>
        <taxon>Alteromonadales</taxon>
        <taxon>Idiomarinaceae</taxon>
        <taxon>Pseudidiomarina</taxon>
    </lineage>
</organism>
<evidence type="ECO:0008006" key="3">
    <source>
        <dbReference type="Google" id="ProtNLM"/>
    </source>
</evidence>